<accession>A0AAD4QBF1</accession>
<keyword evidence="2" id="KW-0732">Signal</keyword>
<keyword evidence="4" id="KW-1185">Reference proteome</keyword>
<evidence type="ECO:0000256" key="2">
    <source>
        <dbReference type="SAM" id="SignalP"/>
    </source>
</evidence>
<dbReference type="Proteomes" id="UP001201163">
    <property type="component" value="Unassembled WGS sequence"/>
</dbReference>
<feature type="signal peptide" evidence="2">
    <location>
        <begin position="1"/>
        <end position="19"/>
    </location>
</feature>
<evidence type="ECO:0000256" key="1">
    <source>
        <dbReference type="SAM" id="MobiDB-lite"/>
    </source>
</evidence>
<feature type="compositionally biased region" description="Low complexity" evidence="1">
    <location>
        <begin position="184"/>
        <end position="198"/>
    </location>
</feature>
<comment type="caution">
    <text evidence="3">The sequence shown here is derived from an EMBL/GenBank/DDBJ whole genome shotgun (WGS) entry which is preliminary data.</text>
</comment>
<feature type="region of interest" description="Disordered" evidence="1">
    <location>
        <begin position="164"/>
        <end position="247"/>
    </location>
</feature>
<protein>
    <submittedName>
        <fullName evidence="3">Proline-rich protein</fullName>
    </submittedName>
</protein>
<proteinExistence type="predicted"/>
<evidence type="ECO:0000313" key="3">
    <source>
        <dbReference type="EMBL" id="KAH8986898.1"/>
    </source>
</evidence>
<feature type="chain" id="PRO_5042259831" evidence="2">
    <location>
        <begin position="20"/>
        <end position="329"/>
    </location>
</feature>
<reference evidence="3" key="1">
    <citation type="submission" date="2022-01" db="EMBL/GenBank/DDBJ databases">
        <title>Comparative genomics reveals a dynamic genome evolution in the ectomycorrhizal milk-cap (Lactarius) mushrooms.</title>
        <authorList>
            <consortium name="DOE Joint Genome Institute"/>
            <person name="Lebreton A."/>
            <person name="Tang N."/>
            <person name="Kuo A."/>
            <person name="LaButti K."/>
            <person name="Drula E."/>
            <person name="Barry K."/>
            <person name="Clum A."/>
            <person name="Lipzen A."/>
            <person name="Mousain D."/>
            <person name="Ng V."/>
            <person name="Wang R."/>
            <person name="Wang X."/>
            <person name="Dai Y."/>
            <person name="Henrissat B."/>
            <person name="Grigoriev I.V."/>
            <person name="Guerin-Laguette A."/>
            <person name="Yu F."/>
            <person name="Martin F.M."/>
        </authorList>
    </citation>
    <scope>NUCLEOTIDE SEQUENCE</scope>
    <source>
        <strain evidence="3">QP</strain>
    </source>
</reference>
<dbReference type="AlphaFoldDB" id="A0AAD4QBF1"/>
<sequence>MVQLSTILFALTVAGSATAAPAHLSKRIAQVITASTPKWEAACDTAGGGQQCNAIAVTAFGTLLAAAGPCDQQDNADIMMDLSKKLNSPDMIKFAQIFAQQPRNTPNSVSVEYCQKAPRNEELNGLFQCQFQGADPVNFTNGLKAGDAGTIPFGQTAVLNPAGSCPAHTSGPIADGTQLVDQVSSPGVPSGSGSGNNAPPAPSPASPKAAAKVADPMSTTTTPTPSPAASNPPSSSGSKGFAAQNGQDAQALNEKFKTLTADSSCTDGENACVGGDFAQCVGGKFVTSPCSGSTCVALPLVNSRGTSITCDTQADADARIANALGTGGA</sequence>
<dbReference type="EMBL" id="JAKELL010000051">
    <property type="protein sequence ID" value="KAH8986898.1"/>
    <property type="molecule type" value="Genomic_DNA"/>
</dbReference>
<feature type="compositionally biased region" description="Low complexity" evidence="1">
    <location>
        <begin position="206"/>
        <end position="236"/>
    </location>
</feature>
<name>A0AAD4QBF1_9AGAM</name>
<organism evidence="3 4">
    <name type="scientific">Lactarius akahatsu</name>
    <dbReference type="NCBI Taxonomy" id="416441"/>
    <lineage>
        <taxon>Eukaryota</taxon>
        <taxon>Fungi</taxon>
        <taxon>Dikarya</taxon>
        <taxon>Basidiomycota</taxon>
        <taxon>Agaricomycotina</taxon>
        <taxon>Agaricomycetes</taxon>
        <taxon>Russulales</taxon>
        <taxon>Russulaceae</taxon>
        <taxon>Lactarius</taxon>
    </lineage>
</organism>
<evidence type="ECO:0000313" key="4">
    <source>
        <dbReference type="Proteomes" id="UP001201163"/>
    </source>
</evidence>
<gene>
    <name evidence="3" type="ORF">EDB92DRAFT_1878125</name>
</gene>